<keyword evidence="1" id="KW-0812">Transmembrane</keyword>
<evidence type="ECO:0000313" key="3">
    <source>
        <dbReference type="Proteomes" id="UP000315700"/>
    </source>
</evidence>
<accession>A0A517SMZ2</accession>
<feature type="transmembrane region" description="Helical" evidence="1">
    <location>
        <begin position="62"/>
        <end position="79"/>
    </location>
</feature>
<protein>
    <submittedName>
        <fullName evidence="2">Uncharacterized protein</fullName>
    </submittedName>
</protein>
<sequence length="92" mass="9398">MLSASGDFPELLTSAVPIRRPAGKFVGMNTNSIANWLVFLFALSTVFATGTAIGGYFGSHEAGAIVTSALLVLAVSVAFRKGSQSSEGTGSN</sequence>
<keyword evidence="1" id="KW-1133">Transmembrane helix</keyword>
<dbReference type="InParanoid" id="A0A517SMZ2"/>
<proteinExistence type="predicted"/>
<keyword evidence="1" id="KW-0472">Membrane</keyword>
<dbReference type="AlphaFoldDB" id="A0A517SMZ2"/>
<gene>
    <name evidence="2" type="ORF">Pan44_55660</name>
</gene>
<evidence type="ECO:0000256" key="1">
    <source>
        <dbReference type="SAM" id="Phobius"/>
    </source>
</evidence>
<feature type="transmembrane region" description="Helical" evidence="1">
    <location>
        <begin position="33"/>
        <end position="56"/>
    </location>
</feature>
<dbReference type="Proteomes" id="UP000315700">
    <property type="component" value="Chromosome"/>
</dbReference>
<name>A0A517SMZ2_9PLAN</name>
<dbReference type="EMBL" id="CP036271">
    <property type="protein sequence ID" value="QDT57497.1"/>
    <property type="molecule type" value="Genomic_DNA"/>
</dbReference>
<organism evidence="2 3">
    <name type="scientific">Caulifigura coniformis</name>
    <dbReference type="NCBI Taxonomy" id="2527983"/>
    <lineage>
        <taxon>Bacteria</taxon>
        <taxon>Pseudomonadati</taxon>
        <taxon>Planctomycetota</taxon>
        <taxon>Planctomycetia</taxon>
        <taxon>Planctomycetales</taxon>
        <taxon>Planctomycetaceae</taxon>
        <taxon>Caulifigura</taxon>
    </lineage>
</organism>
<keyword evidence="3" id="KW-1185">Reference proteome</keyword>
<dbReference type="KEGG" id="ccos:Pan44_55660"/>
<reference evidence="2 3" key="1">
    <citation type="submission" date="2019-02" db="EMBL/GenBank/DDBJ databases">
        <title>Deep-cultivation of Planctomycetes and their phenomic and genomic characterization uncovers novel biology.</title>
        <authorList>
            <person name="Wiegand S."/>
            <person name="Jogler M."/>
            <person name="Boedeker C."/>
            <person name="Pinto D."/>
            <person name="Vollmers J."/>
            <person name="Rivas-Marin E."/>
            <person name="Kohn T."/>
            <person name="Peeters S.H."/>
            <person name="Heuer A."/>
            <person name="Rast P."/>
            <person name="Oberbeckmann S."/>
            <person name="Bunk B."/>
            <person name="Jeske O."/>
            <person name="Meyerdierks A."/>
            <person name="Storesund J.E."/>
            <person name="Kallscheuer N."/>
            <person name="Luecker S."/>
            <person name="Lage O.M."/>
            <person name="Pohl T."/>
            <person name="Merkel B.J."/>
            <person name="Hornburger P."/>
            <person name="Mueller R.-W."/>
            <person name="Bruemmer F."/>
            <person name="Labrenz M."/>
            <person name="Spormann A.M."/>
            <person name="Op den Camp H."/>
            <person name="Overmann J."/>
            <person name="Amann R."/>
            <person name="Jetten M.S.M."/>
            <person name="Mascher T."/>
            <person name="Medema M.H."/>
            <person name="Devos D.P."/>
            <person name="Kaster A.-K."/>
            <person name="Ovreas L."/>
            <person name="Rohde M."/>
            <person name="Galperin M.Y."/>
            <person name="Jogler C."/>
        </authorList>
    </citation>
    <scope>NUCLEOTIDE SEQUENCE [LARGE SCALE GENOMIC DNA]</scope>
    <source>
        <strain evidence="2 3">Pan44</strain>
    </source>
</reference>
<evidence type="ECO:0000313" key="2">
    <source>
        <dbReference type="EMBL" id="QDT57497.1"/>
    </source>
</evidence>